<evidence type="ECO:0000256" key="1">
    <source>
        <dbReference type="ARBA" id="ARBA00001947"/>
    </source>
</evidence>
<evidence type="ECO:0000259" key="15">
    <source>
        <dbReference type="Pfam" id="PF04389"/>
    </source>
</evidence>
<evidence type="ECO:0000256" key="13">
    <source>
        <dbReference type="ARBA" id="ARBA00043962"/>
    </source>
</evidence>
<dbReference type="AlphaFoldDB" id="A0AA40A6I6"/>
<evidence type="ECO:0000256" key="8">
    <source>
        <dbReference type="ARBA" id="ARBA00022833"/>
    </source>
</evidence>
<dbReference type="EC" id="3.4.-.-" evidence="14"/>
<protein>
    <recommendedName>
        <fullName evidence="14">Peptide hydrolase</fullName>
        <ecNumber evidence="14">3.4.-.-</ecNumber>
    </recommendedName>
</protein>
<evidence type="ECO:0000256" key="6">
    <source>
        <dbReference type="ARBA" id="ARBA00022729"/>
    </source>
</evidence>
<comment type="caution">
    <text evidence="16">The sequence shown here is derived from an EMBL/GenBank/DDBJ whole genome shotgun (WGS) entry which is preliminary data.</text>
</comment>
<proteinExistence type="inferred from homology"/>
<dbReference type="InterPro" id="IPR045175">
    <property type="entry name" value="M28_fam"/>
</dbReference>
<dbReference type="EMBL" id="JAUIRO010000006">
    <property type="protein sequence ID" value="KAK0710174.1"/>
    <property type="molecule type" value="Genomic_DNA"/>
</dbReference>
<evidence type="ECO:0000256" key="4">
    <source>
        <dbReference type="ARBA" id="ARBA00022670"/>
    </source>
</evidence>
<gene>
    <name evidence="16" type="ORF">B0T26DRAFT_652514</name>
</gene>
<dbReference type="PANTHER" id="PTHR12147">
    <property type="entry name" value="METALLOPEPTIDASE M28 FAMILY MEMBER"/>
    <property type="match status" value="1"/>
</dbReference>
<dbReference type="PANTHER" id="PTHR12147:SF56">
    <property type="entry name" value="AMINOPEPTIDASE YDR415C-RELATED"/>
    <property type="match status" value="1"/>
</dbReference>
<keyword evidence="5 14" id="KW-0479">Metal-binding</keyword>
<evidence type="ECO:0000256" key="3">
    <source>
        <dbReference type="ARBA" id="ARBA00022438"/>
    </source>
</evidence>
<dbReference type="SUPFAM" id="SSF53187">
    <property type="entry name" value="Zn-dependent exopeptidases"/>
    <property type="match status" value="1"/>
</dbReference>
<evidence type="ECO:0000313" key="16">
    <source>
        <dbReference type="EMBL" id="KAK0710174.1"/>
    </source>
</evidence>
<comment type="cofactor">
    <cofactor evidence="1">
        <name>Zn(2+)</name>
        <dbReference type="ChEBI" id="CHEBI:29105"/>
    </cofactor>
</comment>
<comment type="similarity">
    <text evidence="13">Belongs to the peptidase M28 family. M28E subfamily.</text>
</comment>
<evidence type="ECO:0000313" key="17">
    <source>
        <dbReference type="Proteomes" id="UP001172101"/>
    </source>
</evidence>
<evidence type="ECO:0000256" key="11">
    <source>
        <dbReference type="ARBA" id="ARBA00023180"/>
    </source>
</evidence>
<accession>A0AA40A6I6</accession>
<dbReference type="GO" id="GO:0046872">
    <property type="term" value="F:metal ion binding"/>
    <property type="evidence" value="ECO:0007669"/>
    <property type="project" value="UniProtKB-KW"/>
</dbReference>
<evidence type="ECO:0000256" key="14">
    <source>
        <dbReference type="RuleBase" id="RU361240"/>
    </source>
</evidence>
<evidence type="ECO:0000256" key="7">
    <source>
        <dbReference type="ARBA" id="ARBA00022801"/>
    </source>
</evidence>
<comment type="subunit">
    <text evidence="2">Monomer.</text>
</comment>
<reference evidence="16" key="1">
    <citation type="submission" date="2023-06" db="EMBL/GenBank/DDBJ databases">
        <title>Genome-scale phylogeny and comparative genomics of the fungal order Sordariales.</title>
        <authorList>
            <consortium name="Lawrence Berkeley National Laboratory"/>
            <person name="Hensen N."/>
            <person name="Bonometti L."/>
            <person name="Westerberg I."/>
            <person name="Brannstrom I.O."/>
            <person name="Guillou S."/>
            <person name="Cros-Aarteil S."/>
            <person name="Calhoun S."/>
            <person name="Haridas S."/>
            <person name="Kuo A."/>
            <person name="Mondo S."/>
            <person name="Pangilinan J."/>
            <person name="Riley R."/>
            <person name="LaButti K."/>
            <person name="Andreopoulos B."/>
            <person name="Lipzen A."/>
            <person name="Chen C."/>
            <person name="Yanf M."/>
            <person name="Daum C."/>
            <person name="Ng V."/>
            <person name="Clum A."/>
            <person name="Steindorff A."/>
            <person name="Ohm R."/>
            <person name="Martin F."/>
            <person name="Silar P."/>
            <person name="Natvig D."/>
            <person name="Lalanne C."/>
            <person name="Gautier V."/>
            <person name="Ament-velasquez S.L."/>
            <person name="Kruys A."/>
            <person name="Hutchinson M.I."/>
            <person name="Powell A.J."/>
            <person name="Barry K."/>
            <person name="Miller A.N."/>
            <person name="Grigoriev I.V."/>
            <person name="Debuchy R."/>
            <person name="Gladieux P."/>
            <person name="Thoren M.H."/>
            <person name="Johannesson H."/>
        </authorList>
    </citation>
    <scope>NUCLEOTIDE SEQUENCE</scope>
    <source>
        <strain evidence="16">SMH2392-1A</strain>
    </source>
</reference>
<evidence type="ECO:0000256" key="12">
    <source>
        <dbReference type="ARBA" id="ARBA00043843"/>
    </source>
</evidence>
<evidence type="ECO:0000256" key="5">
    <source>
        <dbReference type="ARBA" id="ARBA00022723"/>
    </source>
</evidence>
<dbReference type="GO" id="GO:0006508">
    <property type="term" value="P:proteolysis"/>
    <property type="evidence" value="ECO:0007669"/>
    <property type="project" value="UniProtKB-KW"/>
</dbReference>
<name>A0AA40A6I6_9PEZI</name>
<dbReference type="GO" id="GO:0004177">
    <property type="term" value="F:aminopeptidase activity"/>
    <property type="evidence" value="ECO:0007669"/>
    <property type="project" value="UniProtKB-KW"/>
</dbReference>
<keyword evidence="8 14" id="KW-0862">Zinc</keyword>
<sequence length="376" mass="41371">MLALNPGVAHQLATPKLLHIMGDAAPTWMTEGDKMRLKKSGKKFADLTNHQNVLGDAGGLCLHSPADLPNLTHQNLIKPLFPLVNKERMYGVVKHMTSYYNRMYRSTHGQLSSEWLHDHIAEIIAAAPFGTHISLEYFPHAFPQSSIVARFEPKVRNFSQPVTILGAHQDSANYLFPLLPAPGADDDCSGSVSILEAFRVLAGAGYTPLGGPVEFHWYAAEEAGLLGSLDIAAYKRAQNQPIGAMMEFDMTAFVARNTTESIAMVSTQADSALTNWTVELGKEYISIPIDVFELGPNAGSDYMSFTMHNYPAAFATEGNPMHGGFPGDMCPYVHGVGDRMDVDDDKGYFSIDHMARFTELAIAYTIEQAGWNNKWR</sequence>
<keyword evidence="7 14" id="KW-0378">Hydrolase</keyword>
<keyword evidence="3" id="KW-0031">Aminopeptidase</keyword>
<keyword evidence="17" id="KW-1185">Reference proteome</keyword>
<keyword evidence="4 14" id="KW-0645">Protease</keyword>
<dbReference type="Pfam" id="PF04389">
    <property type="entry name" value="Peptidase_M28"/>
    <property type="match status" value="1"/>
</dbReference>
<dbReference type="GeneID" id="85321644"/>
<dbReference type="Gene3D" id="3.40.630.10">
    <property type="entry name" value="Zn peptidases"/>
    <property type="match status" value="1"/>
</dbReference>
<keyword evidence="10" id="KW-1015">Disulfide bond</keyword>
<evidence type="ECO:0000256" key="2">
    <source>
        <dbReference type="ARBA" id="ARBA00011245"/>
    </source>
</evidence>
<dbReference type="RefSeq" id="XP_060293478.1">
    <property type="nucleotide sequence ID" value="XM_060438374.1"/>
</dbReference>
<organism evidence="16 17">
    <name type="scientific">Lasiosphaeria miniovina</name>
    <dbReference type="NCBI Taxonomy" id="1954250"/>
    <lineage>
        <taxon>Eukaryota</taxon>
        <taxon>Fungi</taxon>
        <taxon>Dikarya</taxon>
        <taxon>Ascomycota</taxon>
        <taxon>Pezizomycotina</taxon>
        <taxon>Sordariomycetes</taxon>
        <taxon>Sordariomycetidae</taxon>
        <taxon>Sordariales</taxon>
        <taxon>Lasiosphaeriaceae</taxon>
        <taxon>Lasiosphaeria</taxon>
    </lineage>
</organism>
<dbReference type="Proteomes" id="UP001172101">
    <property type="component" value="Unassembled WGS sequence"/>
</dbReference>
<evidence type="ECO:0000256" key="10">
    <source>
        <dbReference type="ARBA" id="ARBA00023157"/>
    </source>
</evidence>
<keyword evidence="11" id="KW-0325">Glycoprotein</keyword>
<comment type="function">
    <text evidence="12">Extracellular aminopeptidase that allows assimilation of proteinaceous substrates.</text>
</comment>
<evidence type="ECO:0000256" key="9">
    <source>
        <dbReference type="ARBA" id="ARBA00023145"/>
    </source>
</evidence>
<keyword evidence="6" id="KW-0732">Signal</keyword>
<keyword evidence="9" id="KW-0865">Zymogen</keyword>
<dbReference type="InterPro" id="IPR007484">
    <property type="entry name" value="Peptidase_M28"/>
</dbReference>
<feature type="domain" description="Peptidase M28" evidence="15">
    <location>
        <begin position="147"/>
        <end position="324"/>
    </location>
</feature>
<dbReference type="GO" id="GO:0008235">
    <property type="term" value="F:metalloexopeptidase activity"/>
    <property type="evidence" value="ECO:0007669"/>
    <property type="project" value="InterPro"/>
</dbReference>